<dbReference type="Pfam" id="PF01373">
    <property type="entry name" value="Glyco_hydro_14"/>
    <property type="match status" value="1"/>
</dbReference>
<dbReference type="GO" id="GO:0016161">
    <property type="term" value="F:beta-amylase activity"/>
    <property type="evidence" value="ECO:0007669"/>
    <property type="project" value="UniProtKB-EC"/>
</dbReference>
<feature type="region of interest" description="Disordered" evidence="9">
    <location>
        <begin position="132"/>
        <end position="169"/>
    </location>
</feature>
<evidence type="ECO:0000256" key="3">
    <source>
        <dbReference type="ARBA" id="ARBA00012594"/>
    </source>
</evidence>
<evidence type="ECO:0000313" key="11">
    <source>
        <dbReference type="EMBL" id="KAF2602990.1"/>
    </source>
</evidence>
<dbReference type="InterPro" id="IPR001554">
    <property type="entry name" value="Glyco_hydro_14"/>
</dbReference>
<dbReference type="InterPro" id="IPR017853">
    <property type="entry name" value="GH"/>
</dbReference>
<evidence type="ECO:0000256" key="8">
    <source>
        <dbReference type="RuleBase" id="RU000509"/>
    </source>
</evidence>
<feature type="compositionally biased region" description="Basic and acidic residues" evidence="9">
    <location>
        <begin position="70"/>
        <end position="79"/>
    </location>
</feature>
<accession>A0A8S9L4I0</accession>
<evidence type="ECO:0000256" key="6">
    <source>
        <dbReference type="ARBA" id="ARBA00023295"/>
    </source>
</evidence>
<dbReference type="Pfam" id="PF05687">
    <property type="entry name" value="BES1_N"/>
    <property type="match status" value="1"/>
</dbReference>
<sequence length="376" mass="41822">MVTDTQKLLGTSEEDEEEEEMDADVKEEDDGDRRNRGSHAASGSSNDEFMFQQSSMQDQVDTPGGSRRSRPVEEKERTKLRERHRRAITARILGGLRRHGNYNLRVRADINDVIAALAREAGWVVLPDGTTFPSKSQGTKPPAVVAGSSAHQSSPPALRGGSLSGHRSPTELNTCRMKGVFAPTPSPYDVQSSELVGSLNKADGLIGCSVDVINSKQILEIPPNMTEQDFSGTPYVPVYVMLPLGVINMKCELADRDGLLKHLRILKSIQVDGVKVDCWWGIAECHSPQEYNWNGYRQLFQIVRDLNLKIQVLMSFHECGGNVGDDVCIPLPHWVAEIGRTNPDIYFTDREGRRNPECLSWGIDKERVLRGRTALE</sequence>
<dbReference type="InterPro" id="IPR018238">
    <property type="entry name" value="Glyco_hydro_14_CS"/>
</dbReference>
<dbReference type="InterPro" id="IPR008540">
    <property type="entry name" value="BES1_N"/>
</dbReference>
<evidence type="ECO:0000256" key="4">
    <source>
        <dbReference type="ARBA" id="ARBA00022801"/>
    </source>
</evidence>
<dbReference type="PANTHER" id="PTHR31352:SF47">
    <property type="entry name" value="BETA-AMYLASE 7"/>
    <property type="match status" value="1"/>
</dbReference>
<evidence type="ECO:0000256" key="9">
    <source>
        <dbReference type="SAM" id="MobiDB-lite"/>
    </source>
</evidence>
<comment type="catalytic activity">
    <reaction evidence="1 8">
        <text>Hydrolysis of (1-&gt;4)-alpha-D-glucosidic linkages in polysaccharides so as to remove successive maltose units from the non-reducing ends of the chains.</text>
        <dbReference type="EC" id="3.2.1.2"/>
    </reaction>
</comment>
<feature type="domain" description="BES1/BZR1 plant transcription factor N-terminal" evidence="10">
    <location>
        <begin position="65"/>
        <end position="190"/>
    </location>
</feature>
<dbReference type="PROSITE" id="PS00506">
    <property type="entry name" value="BETA_AMYLASE_1"/>
    <property type="match status" value="1"/>
</dbReference>
<evidence type="ECO:0000256" key="1">
    <source>
        <dbReference type="ARBA" id="ARBA00000546"/>
    </source>
</evidence>
<dbReference type="GO" id="GO:0006355">
    <property type="term" value="P:regulation of DNA-templated transcription"/>
    <property type="evidence" value="ECO:0007669"/>
    <property type="project" value="UniProtKB-ARBA"/>
</dbReference>
<dbReference type="PRINTS" id="PR00750">
    <property type="entry name" value="BETAAMYLASE"/>
</dbReference>
<keyword evidence="4 8" id="KW-0378">Hydrolase</keyword>
<feature type="non-terminal residue" evidence="11">
    <location>
        <position position="1"/>
    </location>
</feature>
<keyword evidence="5 8" id="KW-0119">Carbohydrate metabolism</keyword>
<comment type="similarity">
    <text evidence="2 8">Belongs to the glycosyl hydrolase 14 family.</text>
</comment>
<evidence type="ECO:0000259" key="10">
    <source>
        <dbReference type="Pfam" id="PF05687"/>
    </source>
</evidence>
<feature type="region of interest" description="Disordered" evidence="9">
    <location>
        <begin position="1"/>
        <end position="83"/>
    </location>
</feature>
<keyword evidence="7 8" id="KW-0624">Polysaccharide degradation</keyword>
<proteinExistence type="inferred from homology"/>
<comment type="caution">
    <text evidence="11">The sequence shown here is derived from an EMBL/GenBank/DDBJ whole genome shotgun (WGS) entry which is preliminary data.</text>
</comment>
<dbReference type="EMBL" id="QGKY02000094">
    <property type="protein sequence ID" value="KAF2602990.1"/>
    <property type="molecule type" value="Genomic_DNA"/>
</dbReference>
<keyword evidence="6 8" id="KW-0326">Glycosidase</keyword>
<dbReference type="PANTHER" id="PTHR31352">
    <property type="entry name" value="BETA-AMYLASE 1, CHLOROPLASTIC"/>
    <property type="match status" value="1"/>
</dbReference>
<protein>
    <recommendedName>
        <fullName evidence="3 8">Beta-amylase</fullName>
        <ecNumber evidence="3 8">3.2.1.2</ecNumber>
    </recommendedName>
</protein>
<dbReference type="AlphaFoldDB" id="A0A8S9L4I0"/>
<dbReference type="GO" id="GO:0000272">
    <property type="term" value="P:polysaccharide catabolic process"/>
    <property type="evidence" value="ECO:0007669"/>
    <property type="project" value="UniProtKB-KW"/>
</dbReference>
<organism evidence="11">
    <name type="scientific">Brassica cretica</name>
    <name type="common">Mustard</name>
    <dbReference type="NCBI Taxonomy" id="69181"/>
    <lineage>
        <taxon>Eukaryota</taxon>
        <taxon>Viridiplantae</taxon>
        <taxon>Streptophyta</taxon>
        <taxon>Embryophyta</taxon>
        <taxon>Tracheophyta</taxon>
        <taxon>Spermatophyta</taxon>
        <taxon>Magnoliopsida</taxon>
        <taxon>eudicotyledons</taxon>
        <taxon>Gunneridae</taxon>
        <taxon>Pentapetalae</taxon>
        <taxon>rosids</taxon>
        <taxon>malvids</taxon>
        <taxon>Brassicales</taxon>
        <taxon>Brassicaceae</taxon>
        <taxon>Brassiceae</taxon>
        <taxon>Brassica</taxon>
    </lineage>
</organism>
<reference evidence="11" key="1">
    <citation type="submission" date="2019-12" db="EMBL/GenBank/DDBJ databases">
        <title>Genome sequencing and annotation of Brassica cretica.</title>
        <authorList>
            <person name="Studholme D.J."/>
            <person name="Sarris P.F."/>
        </authorList>
    </citation>
    <scope>NUCLEOTIDE SEQUENCE</scope>
    <source>
        <strain evidence="11">PFS-102/07</strain>
        <tissue evidence="11">Leaf</tissue>
    </source>
</reference>
<dbReference type="SUPFAM" id="SSF51445">
    <property type="entry name" value="(Trans)glycosidases"/>
    <property type="match status" value="1"/>
</dbReference>
<gene>
    <name evidence="11" type="ORF">F2Q70_00024680</name>
</gene>
<feature type="compositionally biased region" description="Polar residues" evidence="9">
    <location>
        <begin position="41"/>
        <end position="60"/>
    </location>
</feature>
<name>A0A8S9L4I0_BRACR</name>
<evidence type="ECO:0000256" key="7">
    <source>
        <dbReference type="ARBA" id="ARBA00023326"/>
    </source>
</evidence>
<feature type="compositionally biased region" description="Acidic residues" evidence="9">
    <location>
        <begin position="12"/>
        <end position="30"/>
    </location>
</feature>
<dbReference type="EC" id="3.2.1.2" evidence="3 8"/>
<dbReference type="Gene3D" id="3.20.20.80">
    <property type="entry name" value="Glycosidases"/>
    <property type="match status" value="1"/>
</dbReference>
<evidence type="ECO:0000256" key="2">
    <source>
        <dbReference type="ARBA" id="ARBA00005652"/>
    </source>
</evidence>
<evidence type="ECO:0000256" key="5">
    <source>
        <dbReference type="ARBA" id="ARBA00023277"/>
    </source>
</evidence>